<evidence type="ECO:0000313" key="1">
    <source>
        <dbReference type="EMBL" id="GEQ98840.1"/>
    </source>
</evidence>
<dbReference type="AlphaFoldDB" id="A0A5A7MSC4"/>
<name>A0A5A7MSC4_9PROT</name>
<dbReference type="Proteomes" id="UP000322084">
    <property type="component" value="Unassembled WGS sequence"/>
</dbReference>
<protein>
    <recommendedName>
        <fullName evidence="3">VWA domain-containing protein</fullName>
    </recommendedName>
</protein>
<dbReference type="InterPro" id="IPR036465">
    <property type="entry name" value="vWFA_dom_sf"/>
</dbReference>
<accession>A0A5A7MSC4</accession>
<proteinExistence type="predicted"/>
<evidence type="ECO:0000313" key="2">
    <source>
        <dbReference type="Proteomes" id="UP000322084"/>
    </source>
</evidence>
<reference evidence="1 2" key="1">
    <citation type="submission" date="2019-09" db="EMBL/GenBank/DDBJ databases">
        <title>NBRP : Genome information of microbial organism related human and environment.</title>
        <authorList>
            <person name="Hattori M."/>
            <person name="Oshima K."/>
            <person name="Inaba H."/>
            <person name="Suda W."/>
            <person name="Sakamoto M."/>
            <person name="Iino T."/>
            <person name="Kitahara M."/>
            <person name="Oshida Y."/>
            <person name="Iida T."/>
            <person name="Kudo T."/>
            <person name="Itoh T."/>
            <person name="Ohkuma M."/>
        </authorList>
    </citation>
    <scope>NUCLEOTIDE SEQUENCE [LARGE SCALE GENOMIC DNA]</scope>
    <source>
        <strain evidence="1 2">Hi-2</strain>
    </source>
</reference>
<comment type="caution">
    <text evidence="1">The sequence shown here is derived from an EMBL/GenBank/DDBJ whole genome shotgun (WGS) entry which is preliminary data.</text>
</comment>
<organism evidence="1 2">
    <name type="scientific">Iodidimonas gelatinilytica</name>
    <dbReference type="NCBI Taxonomy" id="1236966"/>
    <lineage>
        <taxon>Bacteria</taxon>
        <taxon>Pseudomonadati</taxon>
        <taxon>Pseudomonadota</taxon>
        <taxon>Alphaproteobacteria</taxon>
        <taxon>Iodidimonadales</taxon>
        <taxon>Iodidimonadaceae</taxon>
        <taxon>Iodidimonas</taxon>
    </lineage>
</organism>
<gene>
    <name evidence="1" type="ORF">JCM17844_24770</name>
</gene>
<sequence length="226" mass="24852">MDSRTAIDHFLNTIVKRPTNAPRTGRLAFALDATMSRQPTWDRASHIQSDMFLAAQDLGGLLVQLIYFRGFRECRASGWTDNGTALARKMASVTCQGGLTQIGRVLKHVQKEHHKAPVHAAIFIGDACEENADELCHLASELGIRHVPVFVFQEGRDPTATIAFKEIARLSGGAWAPFDMNSPAQLRDLLKAVAIYATGGQQALQDHCENTPARQRLLEQLKGPTP</sequence>
<evidence type="ECO:0008006" key="3">
    <source>
        <dbReference type="Google" id="ProtNLM"/>
    </source>
</evidence>
<dbReference type="SUPFAM" id="SSF53300">
    <property type="entry name" value="vWA-like"/>
    <property type="match status" value="1"/>
</dbReference>
<dbReference type="EMBL" id="BKCL01000009">
    <property type="protein sequence ID" value="GEQ98840.1"/>
    <property type="molecule type" value="Genomic_DNA"/>
</dbReference>